<evidence type="ECO:0000313" key="2">
    <source>
        <dbReference type="Proteomes" id="UP000233469"/>
    </source>
</evidence>
<dbReference type="VEuPathDB" id="FungiDB:RhiirFUN_003026"/>
<dbReference type="AlphaFoldDB" id="A0A2N1MXP0"/>
<organism evidence="1 2">
    <name type="scientific">Rhizophagus irregularis</name>
    <dbReference type="NCBI Taxonomy" id="588596"/>
    <lineage>
        <taxon>Eukaryota</taxon>
        <taxon>Fungi</taxon>
        <taxon>Fungi incertae sedis</taxon>
        <taxon>Mucoromycota</taxon>
        <taxon>Glomeromycotina</taxon>
        <taxon>Glomeromycetes</taxon>
        <taxon>Glomerales</taxon>
        <taxon>Glomeraceae</taxon>
        <taxon>Rhizophagus</taxon>
    </lineage>
</organism>
<accession>A0A2N1MXP0</accession>
<evidence type="ECO:0000313" key="1">
    <source>
        <dbReference type="EMBL" id="PKK66401.1"/>
    </source>
</evidence>
<sequence>MELEYEDHIINIKYNLSLDHIKLDAYIQLNQQPILDNDEEHQDNPIGIMVDEQEIGNGVYRSIRNLLQIFIPIWSRSNPPILQPGNTINLKLDGDGRNVGRKQNHVLINTMCLLNKKEEVLKPDINIDSINFINFLYHLLLNNKLVFVFIYRQRKIQTLAKVVKYQLQDLQENGISVNDVHWSIDLVTGSLCTI</sequence>
<dbReference type="VEuPathDB" id="FungiDB:FUN_021195"/>
<reference evidence="1 2" key="2">
    <citation type="submission" date="2017-10" db="EMBL/GenBank/DDBJ databases">
        <title>Extensive intraspecific genome diversity in a model arbuscular mycorrhizal fungus.</title>
        <authorList>
            <person name="Chen E.C.H."/>
            <person name="Morin E."/>
            <person name="Baudet D."/>
            <person name="Noel J."/>
            <person name="Ndikumana S."/>
            <person name="Charron P."/>
            <person name="St-Onge C."/>
            <person name="Giorgi J."/>
            <person name="Grigoriev I.V."/>
            <person name="Roux C."/>
            <person name="Martin F.M."/>
            <person name="Corradi N."/>
        </authorList>
    </citation>
    <scope>NUCLEOTIDE SEQUENCE [LARGE SCALE GENOMIC DNA]</scope>
    <source>
        <strain evidence="1 2">C2</strain>
    </source>
</reference>
<proteinExistence type="predicted"/>
<gene>
    <name evidence="1" type="ORF">RhiirC2_784832</name>
</gene>
<dbReference type="Proteomes" id="UP000233469">
    <property type="component" value="Unassembled WGS sequence"/>
</dbReference>
<dbReference type="VEuPathDB" id="FungiDB:RhiirA1_394093"/>
<reference evidence="1 2" key="1">
    <citation type="submission" date="2016-04" db="EMBL/GenBank/DDBJ databases">
        <title>Genome analyses suggest a sexual origin of heterokaryosis in a supposedly ancient asexual fungus.</title>
        <authorList>
            <person name="Ropars J."/>
            <person name="Sedzielewska K."/>
            <person name="Noel J."/>
            <person name="Charron P."/>
            <person name="Farinelli L."/>
            <person name="Marton T."/>
            <person name="Kruger M."/>
            <person name="Pelin A."/>
            <person name="Brachmann A."/>
            <person name="Corradi N."/>
        </authorList>
    </citation>
    <scope>NUCLEOTIDE SEQUENCE [LARGE SCALE GENOMIC DNA]</scope>
    <source>
        <strain evidence="1 2">C2</strain>
    </source>
</reference>
<dbReference type="EMBL" id="LLXL01001097">
    <property type="protein sequence ID" value="PKK66401.1"/>
    <property type="molecule type" value="Genomic_DNA"/>
</dbReference>
<name>A0A2N1MXP0_9GLOM</name>
<dbReference type="VEuPathDB" id="FungiDB:RhiirA1_401244"/>
<comment type="caution">
    <text evidence="1">The sequence shown here is derived from an EMBL/GenBank/DDBJ whole genome shotgun (WGS) entry which is preliminary data.</text>
</comment>
<protein>
    <submittedName>
        <fullName evidence="1">Uncharacterized protein</fullName>
    </submittedName>
</protein>